<evidence type="ECO:0000256" key="1">
    <source>
        <dbReference type="ARBA" id="ARBA00011891"/>
    </source>
</evidence>
<feature type="compositionally biased region" description="Gly residues" evidence="2">
    <location>
        <begin position="264"/>
        <end position="281"/>
    </location>
</feature>
<proteinExistence type="predicted"/>
<dbReference type="AlphaFoldDB" id="A0AAJ0CB28"/>
<dbReference type="RefSeq" id="XP_060288162.1">
    <property type="nucleotide sequence ID" value="XM_060422333.1"/>
</dbReference>
<name>A0AAJ0CB28_9PEZI</name>
<accession>A0AAJ0CB28</accession>
<feature type="domain" description="Acid ceramidase N-terminal" evidence="3">
    <location>
        <begin position="42"/>
        <end position="104"/>
    </location>
</feature>
<reference evidence="4" key="1">
    <citation type="submission" date="2023-06" db="EMBL/GenBank/DDBJ databases">
        <title>Genome-scale phylogeny and comparative genomics of the fungal order Sordariales.</title>
        <authorList>
            <consortium name="Lawrence Berkeley National Laboratory"/>
            <person name="Hensen N."/>
            <person name="Bonometti L."/>
            <person name="Westerberg I."/>
            <person name="Brannstrom I.O."/>
            <person name="Guillou S."/>
            <person name="Cros-Aarteil S."/>
            <person name="Calhoun S."/>
            <person name="Haridas S."/>
            <person name="Kuo A."/>
            <person name="Mondo S."/>
            <person name="Pangilinan J."/>
            <person name="Riley R."/>
            <person name="Labutti K."/>
            <person name="Andreopoulos B."/>
            <person name="Lipzen A."/>
            <person name="Chen C."/>
            <person name="Yanf M."/>
            <person name="Daum C."/>
            <person name="Ng V."/>
            <person name="Clum A."/>
            <person name="Steindorff A."/>
            <person name="Ohm R."/>
            <person name="Martin F."/>
            <person name="Silar P."/>
            <person name="Natvig D."/>
            <person name="Lalanne C."/>
            <person name="Gautier V."/>
            <person name="Ament-Velasquez S.L."/>
            <person name="Kruys A."/>
            <person name="Hutchinson M.I."/>
            <person name="Powell A.J."/>
            <person name="Barry K."/>
            <person name="Miller A.N."/>
            <person name="Grigoriev I.V."/>
            <person name="Debuchy R."/>
            <person name="Gladieux P."/>
            <person name="Thoren M.H."/>
            <person name="Johannesson H."/>
        </authorList>
    </citation>
    <scope>NUCLEOTIDE SEQUENCE</scope>
    <source>
        <strain evidence="4">8032-3</strain>
    </source>
</reference>
<dbReference type="GeneID" id="85305520"/>
<dbReference type="EMBL" id="MU838998">
    <property type="protein sequence ID" value="KAK1771949.1"/>
    <property type="molecule type" value="Genomic_DNA"/>
</dbReference>
<comment type="caution">
    <text evidence="4">The sequence shown here is derived from an EMBL/GenBank/DDBJ whole genome shotgun (WGS) entry which is preliminary data.</text>
</comment>
<evidence type="ECO:0000256" key="2">
    <source>
        <dbReference type="SAM" id="MobiDB-lite"/>
    </source>
</evidence>
<evidence type="ECO:0000259" key="3">
    <source>
        <dbReference type="Pfam" id="PF15508"/>
    </source>
</evidence>
<evidence type="ECO:0000313" key="5">
    <source>
        <dbReference type="Proteomes" id="UP001244011"/>
    </source>
</evidence>
<keyword evidence="5" id="KW-1185">Reference proteome</keyword>
<organism evidence="4 5">
    <name type="scientific">Phialemonium atrogriseum</name>
    <dbReference type="NCBI Taxonomy" id="1093897"/>
    <lineage>
        <taxon>Eukaryota</taxon>
        <taxon>Fungi</taxon>
        <taxon>Dikarya</taxon>
        <taxon>Ascomycota</taxon>
        <taxon>Pezizomycotina</taxon>
        <taxon>Sordariomycetes</taxon>
        <taxon>Sordariomycetidae</taxon>
        <taxon>Cephalothecales</taxon>
        <taxon>Cephalothecaceae</taxon>
        <taxon>Phialemonium</taxon>
    </lineage>
</organism>
<dbReference type="EC" id="3.5.1.23" evidence="1"/>
<sequence length="471" mass="52258">MESIGLRERPVRKCRLQNSKVNTSREELIPDALSNPSGPGHQPPKFTIDLSLPPEQRYSHVVPEMLPEINNSQLESLFTTLVSDIAPRPIAKLINLLAPRILRRVYSDEENAELRGIAQATRLPMHLLVAFNVLLDLLMGCTSGGVRVEERVPGASWESRVLHFRTLDWAMDPLRHIVVELDFVRRPGGPVVATSLTYLGYVGVLTGVREGLSLSLNFRPYHDSTTWRKRLAFKRHQLLVVLGRRPSISSVLRSYIIPRVGSEAAGGPGGGDKSQFGGWGKKGGKAKRSEPDDSSDFPSIERTLAELSSAPSTSAYLVLCTPQAAHLVEQDHRTASVRASGSLLVGCNHDCTDEDNAAALEAAARDLAEHETATGMDVIIQSSIDRKCRVDEIVREALARRRRELRRQEWAVAVEDVLAVLQDPEVSNSDTHYAAIMDPQNGKILWRRVYMPGELGELEEPEEPEDWSMVL</sequence>
<dbReference type="PANTHER" id="PTHR28583">
    <property type="entry name" value="ACID AMIDASE"/>
    <property type="match status" value="1"/>
</dbReference>
<dbReference type="Pfam" id="PF15508">
    <property type="entry name" value="NAAA-beta"/>
    <property type="match status" value="1"/>
</dbReference>
<gene>
    <name evidence="4" type="ORF">QBC33DRAFT_171676</name>
</gene>
<dbReference type="InterPro" id="IPR029130">
    <property type="entry name" value="Acid_ceramidase_N"/>
</dbReference>
<feature type="region of interest" description="Disordered" evidence="2">
    <location>
        <begin position="263"/>
        <end position="298"/>
    </location>
</feature>
<protein>
    <recommendedName>
        <fullName evidence="1">ceramidase</fullName>
        <ecNumber evidence="1">3.5.1.23</ecNumber>
    </recommendedName>
</protein>
<dbReference type="GO" id="GO:0017040">
    <property type="term" value="F:N-acylsphingosine amidohydrolase activity"/>
    <property type="evidence" value="ECO:0007669"/>
    <property type="project" value="UniProtKB-EC"/>
</dbReference>
<evidence type="ECO:0000313" key="4">
    <source>
        <dbReference type="EMBL" id="KAK1771949.1"/>
    </source>
</evidence>
<dbReference type="Proteomes" id="UP001244011">
    <property type="component" value="Unassembled WGS sequence"/>
</dbReference>
<dbReference type="PANTHER" id="PTHR28583:SF1">
    <property type="entry name" value="ACID CERAMIDASE"/>
    <property type="match status" value="1"/>
</dbReference>